<dbReference type="Pfam" id="PF13654">
    <property type="entry name" value="AAA_32"/>
    <property type="match status" value="1"/>
</dbReference>
<keyword evidence="2 3" id="KW-0378">Hydrolase</keyword>
<protein>
    <recommendedName>
        <fullName evidence="2">endopeptidase La</fullName>
        <ecNumber evidence="2">3.4.21.53</ecNumber>
    </recommendedName>
</protein>
<dbReference type="Pfam" id="PF05362">
    <property type="entry name" value="Lon_C"/>
    <property type="match status" value="1"/>
</dbReference>
<gene>
    <name evidence="3" type="primary">lon_2</name>
    <name evidence="3" type="ORF">CROST_021100</name>
</gene>
<reference evidence="3 4" key="1">
    <citation type="submission" date="2022-04" db="EMBL/GenBank/DDBJ databases">
        <title>Genome sequence of C. roseum typestrain.</title>
        <authorList>
            <person name="Poehlein A."/>
            <person name="Schoch T."/>
            <person name="Duerre P."/>
            <person name="Daniel R."/>
        </authorList>
    </citation>
    <scope>NUCLEOTIDE SEQUENCE [LARGE SCALE GENOMIC DNA]</scope>
    <source>
        <strain evidence="3 4">DSM 7320</strain>
    </source>
</reference>
<feature type="active site" evidence="2">
    <location>
        <position position="632"/>
    </location>
</feature>
<dbReference type="KEGG" id="crw:CROST_021100"/>
<dbReference type="GO" id="GO:0030163">
    <property type="term" value="P:protein catabolic process"/>
    <property type="evidence" value="ECO:0007669"/>
    <property type="project" value="InterPro"/>
</dbReference>
<dbReference type="GO" id="GO:0005524">
    <property type="term" value="F:ATP binding"/>
    <property type="evidence" value="ECO:0007669"/>
    <property type="project" value="InterPro"/>
</dbReference>
<dbReference type="SUPFAM" id="SSF54211">
    <property type="entry name" value="Ribosomal protein S5 domain 2-like"/>
    <property type="match status" value="1"/>
</dbReference>
<dbReference type="PROSITE" id="PS51786">
    <property type="entry name" value="LON_PROTEOLYTIC"/>
    <property type="match status" value="1"/>
</dbReference>
<keyword evidence="4" id="KW-1185">Reference proteome</keyword>
<dbReference type="Proteomes" id="UP000190951">
    <property type="component" value="Chromosome"/>
</dbReference>
<dbReference type="EC" id="3.4.21.53" evidence="2"/>
<dbReference type="InterPro" id="IPR041699">
    <property type="entry name" value="AAA_32"/>
</dbReference>
<dbReference type="InterPro" id="IPR027065">
    <property type="entry name" value="Lon_Prtase"/>
</dbReference>
<dbReference type="InterPro" id="IPR027417">
    <property type="entry name" value="P-loop_NTPase"/>
</dbReference>
<evidence type="ECO:0000313" key="3">
    <source>
        <dbReference type="EMBL" id="URZ11393.1"/>
    </source>
</evidence>
<evidence type="ECO:0000256" key="1">
    <source>
        <dbReference type="ARBA" id="ARBA00022670"/>
    </source>
</evidence>
<proteinExistence type="inferred from homology"/>
<feature type="active site" evidence="2">
    <location>
        <position position="675"/>
    </location>
</feature>
<dbReference type="GO" id="GO:0004176">
    <property type="term" value="F:ATP-dependent peptidase activity"/>
    <property type="evidence" value="ECO:0007669"/>
    <property type="project" value="UniProtKB-UniRule"/>
</dbReference>
<dbReference type="PANTHER" id="PTHR10046">
    <property type="entry name" value="ATP DEPENDENT LON PROTEASE FAMILY MEMBER"/>
    <property type="match status" value="1"/>
</dbReference>
<dbReference type="RefSeq" id="WP_077832716.1">
    <property type="nucleotide sequence ID" value="NZ_CP096983.1"/>
</dbReference>
<dbReference type="Gene3D" id="3.40.50.300">
    <property type="entry name" value="P-loop containing nucleotide triphosphate hydrolases"/>
    <property type="match status" value="1"/>
</dbReference>
<dbReference type="EMBL" id="CP096983">
    <property type="protein sequence ID" value="URZ11393.1"/>
    <property type="molecule type" value="Genomic_DNA"/>
</dbReference>
<dbReference type="Gene3D" id="3.30.230.10">
    <property type="match status" value="1"/>
</dbReference>
<evidence type="ECO:0000256" key="2">
    <source>
        <dbReference type="PROSITE-ProRule" id="PRU01122"/>
    </source>
</evidence>
<dbReference type="InterPro" id="IPR020568">
    <property type="entry name" value="Ribosomal_Su5_D2-typ_SF"/>
</dbReference>
<organism evidence="3 4">
    <name type="scientific">Clostridium felsineum</name>
    <dbReference type="NCBI Taxonomy" id="36839"/>
    <lineage>
        <taxon>Bacteria</taxon>
        <taxon>Bacillati</taxon>
        <taxon>Bacillota</taxon>
        <taxon>Clostridia</taxon>
        <taxon>Eubacteriales</taxon>
        <taxon>Clostridiaceae</taxon>
        <taxon>Clostridium</taxon>
    </lineage>
</organism>
<dbReference type="STRING" id="84029.CROST_36840"/>
<accession>A0A1S8L0D5</accession>
<dbReference type="AlphaFoldDB" id="A0A1S8L0D5"/>
<dbReference type="InterPro" id="IPR008269">
    <property type="entry name" value="Lon_proteolytic"/>
</dbReference>
<dbReference type="InterPro" id="IPR014721">
    <property type="entry name" value="Ribsml_uS5_D2-typ_fold_subgr"/>
</dbReference>
<dbReference type="GO" id="GO:0004252">
    <property type="term" value="F:serine-type endopeptidase activity"/>
    <property type="evidence" value="ECO:0007669"/>
    <property type="project" value="UniProtKB-UniRule"/>
</dbReference>
<dbReference type="PRINTS" id="PR00830">
    <property type="entry name" value="ENDOLAPTASE"/>
</dbReference>
<comment type="similarity">
    <text evidence="2">Belongs to the peptidase S16 family.</text>
</comment>
<comment type="catalytic activity">
    <reaction evidence="2">
        <text>Hydrolysis of proteins in presence of ATP.</text>
        <dbReference type="EC" id="3.4.21.53"/>
    </reaction>
</comment>
<keyword evidence="1 2" id="KW-0645">Protease</keyword>
<dbReference type="GO" id="GO:0006508">
    <property type="term" value="P:proteolysis"/>
    <property type="evidence" value="ECO:0007669"/>
    <property type="project" value="UniProtKB-KW"/>
</dbReference>
<sequence length="761" mass="88482">MIRKLTPEEVIYNINFRNKGTSKFNIYDKLYVDIKRGIDIKDKGYNIYLVDNFSDEMLNNIKSYVNYILSKRDRPKDICYVTGEDENEPESMILNNGFGQKLYKCIEDIKKVYKDIIYKFYNSLDIEERDLVIEEARSNKKNVINKILEEAEEAGFELKTSEAGFNFIPLKEGKAITEDEYEALNEEEKENILSNMKKLKNSTKVVFEKLKTIEEKELEDLKECFKDYIENNIEGKKYAHMSEFETIPEAVVYIYKVFDDIKEEVIKNYTSNYEKDSERIFSLLLKYYVNVIVDNSSNDKPVVIFEDDPKLSNLLGNVEYKNLNGNYVTDLSLIKAGSILKANEGCIIIRVRDLIEKTHSYYYLKKVLLNEKIRFDYNKDHFEIISLKGLLPKPVKINVKVILIGDYETYNILYNLDEDFRELFRIKAEFNPVVDIDENSIRCVEKMVDTFLHCKNNKEISTSAFKEICKHLSRIADDRNRLHILPKEIKRILTLTCNNADKDSDKYINDENVRKVIYKEEIIEEEIIKNYKDNKILMDFFGEKIGQINALSVISFGYKDMGKPIRVTCTCQKGNGNIIDIQKENSMSGNIHSKSISILKGLLGEIFGGYDRLPVDFYLSFEQVYGKLEGDSASVAETVCMLSALSKVPIKQNVGVTGSINQFGEIQPVGGVKDKIEGFYKIANLYRRNEAYSVIIPQSNMDSIVLNYEVEKAVIEKRFNIFTAENIKDAVEILMDSNWEEVNKKAKLEMKKYEIKRERRH</sequence>
<evidence type="ECO:0000313" key="4">
    <source>
        <dbReference type="Proteomes" id="UP000190951"/>
    </source>
</evidence>
<keyword evidence="2" id="KW-0720">Serine protease</keyword>
<name>A0A1S8L0D5_9CLOT</name>